<dbReference type="GO" id="GO:0016491">
    <property type="term" value="F:oxidoreductase activity"/>
    <property type="evidence" value="ECO:0007669"/>
    <property type="project" value="UniProtKB-KW"/>
</dbReference>
<keyword evidence="3" id="KW-0186">Copper</keyword>
<feature type="domain" description="Plastocyanin-like" evidence="6">
    <location>
        <begin position="65"/>
        <end position="156"/>
    </location>
</feature>
<dbReference type="Pfam" id="PF00394">
    <property type="entry name" value="Cu-oxidase"/>
    <property type="match status" value="1"/>
</dbReference>
<evidence type="ECO:0000313" key="7">
    <source>
        <dbReference type="EMBL" id="RJP20993.1"/>
    </source>
</evidence>
<evidence type="ECO:0000259" key="5">
    <source>
        <dbReference type="Pfam" id="PF00394"/>
    </source>
</evidence>
<comment type="caution">
    <text evidence="7">The sequence shown here is derived from an EMBL/GenBank/DDBJ whole genome shotgun (WGS) entry which is preliminary data.</text>
</comment>
<dbReference type="InterPro" id="IPR001117">
    <property type="entry name" value="Cu-oxidase_2nd"/>
</dbReference>
<evidence type="ECO:0000256" key="4">
    <source>
        <dbReference type="SAM" id="SignalP"/>
    </source>
</evidence>
<dbReference type="Gene3D" id="2.60.40.420">
    <property type="entry name" value="Cupredoxins - blue copper proteins"/>
    <property type="match status" value="1"/>
</dbReference>
<evidence type="ECO:0000256" key="1">
    <source>
        <dbReference type="ARBA" id="ARBA00022723"/>
    </source>
</evidence>
<feature type="domain" description="Plastocyanin-like" evidence="5">
    <location>
        <begin position="194"/>
        <end position="295"/>
    </location>
</feature>
<dbReference type="InterPro" id="IPR008972">
    <property type="entry name" value="Cupredoxin"/>
</dbReference>
<sequence length="517" mass="53862">MRKIRLTDFLVLFSAMVISLVMAATSHAAPVSYDLTADDVTINMPDGAPILMWGFGLTGSGTIGVPGPVLEANEGDDLTINLTNNLPEAVTIIIHGQRITSPTPVMVDGRVMSFVPETASFTFPDLKAGTYLYESGTHPAKQVQMGLYGVLIVRPATAGQAYNDPVSAYDQEEVLVFSDIDPLLHAAVQNGTYGTAAYPSTVDYRPQYFLINGKAYPDTEAIAAATGERVLLRMANAGLKSYEPMINGLRANVIAEDGNLLPFPVDAVAIPLHAGKTSDAIVIPSSPSQYALFDRRLNLTNAGATGVGGMLTYINASGVTPVTVTFVSAGAQDGWLGESLTQADVGQFADATIANASALRIGDQFVSALLVEPQLKSIVSFDTSSLPDGATIQAATLRLIRGGVAGINPFTTHAPCYVDIVTGSFGGNPALAPSDFQAAATAAQVAVMSNPAVNGAASEGLLNAAGLAAINKIGLTQLKVYFAVDDNDDGTTDAIGFFSGENAVPANRPVLEVTYLP</sequence>
<gene>
    <name evidence="7" type="ORF">C4520_10605</name>
</gene>
<dbReference type="EMBL" id="QZKU01000071">
    <property type="protein sequence ID" value="RJP20993.1"/>
    <property type="molecule type" value="Genomic_DNA"/>
</dbReference>
<name>A0A3A4NJT8_ABYX5</name>
<feature type="signal peptide" evidence="4">
    <location>
        <begin position="1"/>
        <end position="23"/>
    </location>
</feature>
<dbReference type="InterPro" id="IPR045087">
    <property type="entry name" value="Cu-oxidase_fam"/>
</dbReference>
<evidence type="ECO:0000313" key="8">
    <source>
        <dbReference type="Proteomes" id="UP000265882"/>
    </source>
</evidence>
<dbReference type="Pfam" id="PF07732">
    <property type="entry name" value="Cu-oxidase_3"/>
    <property type="match status" value="1"/>
</dbReference>
<dbReference type="SUPFAM" id="SSF49503">
    <property type="entry name" value="Cupredoxins"/>
    <property type="match status" value="2"/>
</dbReference>
<evidence type="ECO:0000256" key="3">
    <source>
        <dbReference type="ARBA" id="ARBA00023008"/>
    </source>
</evidence>
<dbReference type="GO" id="GO:0005507">
    <property type="term" value="F:copper ion binding"/>
    <property type="evidence" value="ECO:0007669"/>
    <property type="project" value="InterPro"/>
</dbReference>
<keyword evidence="2" id="KW-0560">Oxidoreductase</keyword>
<keyword evidence="1" id="KW-0479">Metal-binding</keyword>
<evidence type="ECO:0000259" key="6">
    <source>
        <dbReference type="Pfam" id="PF07732"/>
    </source>
</evidence>
<dbReference type="Proteomes" id="UP000265882">
    <property type="component" value="Unassembled WGS sequence"/>
</dbReference>
<feature type="chain" id="PRO_5017405631" evidence="4">
    <location>
        <begin position="24"/>
        <end position="517"/>
    </location>
</feature>
<dbReference type="PANTHER" id="PTHR11709:SF394">
    <property type="entry name" value="FI03373P-RELATED"/>
    <property type="match status" value="1"/>
</dbReference>
<dbReference type="PANTHER" id="PTHR11709">
    <property type="entry name" value="MULTI-COPPER OXIDASE"/>
    <property type="match status" value="1"/>
</dbReference>
<evidence type="ECO:0000256" key="2">
    <source>
        <dbReference type="ARBA" id="ARBA00023002"/>
    </source>
</evidence>
<dbReference type="InterPro" id="IPR011707">
    <property type="entry name" value="Cu-oxidase-like_N"/>
</dbReference>
<reference evidence="7 8" key="1">
    <citation type="journal article" date="2017" name="ISME J.">
        <title>Energy and carbon metabolisms in a deep terrestrial subsurface fluid microbial community.</title>
        <authorList>
            <person name="Momper L."/>
            <person name="Jungbluth S.P."/>
            <person name="Lee M.D."/>
            <person name="Amend J.P."/>
        </authorList>
    </citation>
    <scope>NUCLEOTIDE SEQUENCE [LARGE SCALE GENOMIC DNA]</scope>
    <source>
        <strain evidence="7">SURF_5</strain>
    </source>
</reference>
<keyword evidence="4" id="KW-0732">Signal</keyword>
<proteinExistence type="predicted"/>
<protein>
    <submittedName>
        <fullName evidence="7">Multicopper oxidase family protein</fullName>
    </submittedName>
</protein>
<organism evidence="7 8">
    <name type="scientific">Abyssobacteria bacterium (strain SURF_5)</name>
    <dbReference type="NCBI Taxonomy" id="2093360"/>
    <lineage>
        <taxon>Bacteria</taxon>
        <taxon>Pseudomonadati</taxon>
        <taxon>Candidatus Hydrogenedentota</taxon>
        <taxon>Candidatus Abyssobacteria</taxon>
    </lineage>
</organism>
<dbReference type="AlphaFoldDB" id="A0A3A4NJT8"/>
<accession>A0A3A4NJT8</accession>